<keyword evidence="3" id="KW-1185">Reference proteome</keyword>
<evidence type="ECO:0000313" key="2">
    <source>
        <dbReference type="EMBL" id="KAJ8343730.1"/>
    </source>
</evidence>
<proteinExistence type="predicted"/>
<comment type="caution">
    <text evidence="2">The sequence shown here is derived from an EMBL/GenBank/DDBJ whole genome shotgun (WGS) entry which is preliminary data.</text>
</comment>
<dbReference type="AlphaFoldDB" id="A0A9Q1ERK8"/>
<dbReference type="EMBL" id="JAINUF010000013">
    <property type="protein sequence ID" value="KAJ8343730.1"/>
    <property type="molecule type" value="Genomic_DNA"/>
</dbReference>
<evidence type="ECO:0000256" key="1">
    <source>
        <dbReference type="SAM" id="MobiDB-lite"/>
    </source>
</evidence>
<name>A0A9Q1ERK8_SYNKA</name>
<accession>A0A9Q1ERK8</accession>
<reference evidence="2" key="1">
    <citation type="journal article" date="2023" name="Science">
        <title>Genome structures resolve the early diversification of teleost fishes.</title>
        <authorList>
            <person name="Parey E."/>
            <person name="Louis A."/>
            <person name="Montfort J."/>
            <person name="Bouchez O."/>
            <person name="Roques C."/>
            <person name="Iampietro C."/>
            <person name="Lluch J."/>
            <person name="Castinel A."/>
            <person name="Donnadieu C."/>
            <person name="Desvignes T."/>
            <person name="Floi Bucao C."/>
            <person name="Jouanno E."/>
            <person name="Wen M."/>
            <person name="Mejri S."/>
            <person name="Dirks R."/>
            <person name="Jansen H."/>
            <person name="Henkel C."/>
            <person name="Chen W.J."/>
            <person name="Zahm M."/>
            <person name="Cabau C."/>
            <person name="Klopp C."/>
            <person name="Thompson A.W."/>
            <person name="Robinson-Rechavi M."/>
            <person name="Braasch I."/>
            <person name="Lecointre G."/>
            <person name="Bobe J."/>
            <person name="Postlethwait J.H."/>
            <person name="Berthelot C."/>
            <person name="Roest Crollius H."/>
            <person name="Guiguen Y."/>
        </authorList>
    </citation>
    <scope>NUCLEOTIDE SEQUENCE</scope>
    <source>
        <strain evidence="2">WJC10195</strain>
    </source>
</reference>
<feature type="region of interest" description="Disordered" evidence="1">
    <location>
        <begin position="176"/>
        <end position="214"/>
    </location>
</feature>
<sequence length="214" mass="23050">MREESNAPPHTAASTTLLKRTYRRSPSYWRSEEPSCDWPAPEKGFCEGNGCFSGVAVMRRERQGEARAIPAGPALNHGPRVFPHSLFVFPPPYKRGLMKLICAGHRLQSQSGPGCLDTGAGARLASAARRSIDRCLTAEGEPSFSERFALAGALPGTADSQAKVKGAARPAEQIAEAVKARSNSRRPLRAEGRLTDSGSRSVWKSTVDDDAMEA</sequence>
<dbReference type="Proteomes" id="UP001152622">
    <property type="component" value="Chromosome 13"/>
</dbReference>
<organism evidence="2 3">
    <name type="scientific">Synaphobranchus kaupii</name>
    <name type="common">Kaup's arrowtooth eel</name>
    <dbReference type="NCBI Taxonomy" id="118154"/>
    <lineage>
        <taxon>Eukaryota</taxon>
        <taxon>Metazoa</taxon>
        <taxon>Chordata</taxon>
        <taxon>Craniata</taxon>
        <taxon>Vertebrata</taxon>
        <taxon>Euteleostomi</taxon>
        <taxon>Actinopterygii</taxon>
        <taxon>Neopterygii</taxon>
        <taxon>Teleostei</taxon>
        <taxon>Anguilliformes</taxon>
        <taxon>Synaphobranchidae</taxon>
        <taxon>Synaphobranchus</taxon>
    </lineage>
</organism>
<gene>
    <name evidence="2" type="ORF">SKAU_G00310590</name>
</gene>
<protein>
    <submittedName>
        <fullName evidence="2">Uncharacterized protein</fullName>
    </submittedName>
</protein>
<evidence type="ECO:0000313" key="3">
    <source>
        <dbReference type="Proteomes" id="UP001152622"/>
    </source>
</evidence>